<dbReference type="SUPFAM" id="SSF88697">
    <property type="entry name" value="PUA domain-like"/>
    <property type="match status" value="1"/>
</dbReference>
<dbReference type="InterPro" id="IPR015947">
    <property type="entry name" value="PUA-like_sf"/>
</dbReference>
<dbReference type="Gene3D" id="2.30.130.30">
    <property type="entry name" value="Hypothetical protein"/>
    <property type="match status" value="1"/>
</dbReference>
<dbReference type="AlphaFoldDB" id="A0A963YZS8"/>
<dbReference type="RefSeq" id="WP_406566244.1">
    <property type="nucleotide sequence ID" value="NZ_JAESVA010000002.1"/>
</dbReference>
<evidence type="ECO:0000313" key="2">
    <source>
        <dbReference type="EMBL" id="MCB8880075.1"/>
    </source>
</evidence>
<feature type="domain" description="DUF3850" evidence="1">
    <location>
        <begin position="13"/>
        <end position="87"/>
    </location>
</feature>
<dbReference type="Pfam" id="PF12961">
    <property type="entry name" value="DUF3850"/>
    <property type="match status" value="1"/>
</dbReference>
<accession>A0A963YZS8</accession>
<evidence type="ECO:0000313" key="3">
    <source>
        <dbReference type="Proteomes" id="UP000721844"/>
    </source>
</evidence>
<sequence length="100" mass="10977">MVMTTPSAAEAVTHVVKCAPQFFAPILEGTKTAEARFNDRDYRVGNCLSLMEWDGEKFTGLYTVRRITHILRDTDGPWLRPGFVMLSLGPLAGGSSDAQS</sequence>
<dbReference type="Proteomes" id="UP000721844">
    <property type="component" value="Unassembled WGS sequence"/>
</dbReference>
<evidence type="ECO:0000259" key="1">
    <source>
        <dbReference type="Pfam" id="PF12961"/>
    </source>
</evidence>
<reference evidence="2 3" key="1">
    <citation type="journal article" date="2021" name="Microorganisms">
        <title>Acidisoma silvae sp. nov. and Acidisomacellulosilytica sp. nov., Two Acidophilic Bacteria Isolated from Decaying Wood, Hydrolyzing Cellulose and Producing Poly-3-hydroxybutyrate.</title>
        <authorList>
            <person name="Mieszkin S."/>
            <person name="Pouder E."/>
            <person name="Uroz S."/>
            <person name="Simon-Colin C."/>
            <person name="Alain K."/>
        </authorList>
    </citation>
    <scope>NUCLEOTIDE SEQUENCE [LARGE SCALE GENOMIC DNA]</scope>
    <source>
        <strain evidence="2 3">HW T5.17</strain>
    </source>
</reference>
<proteinExistence type="predicted"/>
<organism evidence="2 3">
    <name type="scientific">Acidisoma cellulosilyticum</name>
    <dbReference type="NCBI Taxonomy" id="2802395"/>
    <lineage>
        <taxon>Bacteria</taxon>
        <taxon>Pseudomonadati</taxon>
        <taxon>Pseudomonadota</taxon>
        <taxon>Alphaproteobacteria</taxon>
        <taxon>Acetobacterales</taxon>
        <taxon>Acidocellaceae</taxon>
        <taxon>Acidisoma</taxon>
    </lineage>
</organism>
<keyword evidence="3" id="KW-1185">Reference proteome</keyword>
<comment type="caution">
    <text evidence="2">The sequence shown here is derived from an EMBL/GenBank/DDBJ whole genome shotgun (WGS) entry which is preliminary data.</text>
</comment>
<gene>
    <name evidence="2" type="ORF">ACELLULO517_07500</name>
</gene>
<protein>
    <submittedName>
        <fullName evidence="2">DUF3850 domain-containing protein</fullName>
    </submittedName>
</protein>
<name>A0A963YZS8_9PROT</name>
<dbReference type="EMBL" id="JAESVA010000002">
    <property type="protein sequence ID" value="MCB8880075.1"/>
    <property type="molecule type" value="Genomic_DNA"/>
</dbReference>
<dbReference type="InterPro" id="IPR039440">
    <property type="entry name" value="DUF3850"/>
</dbReference>